<proteinExistence type="predicted"/>
<dbReference type="Gene3D" id="3.90.75.10">
    <property type="entry name" value="Homing Intron 3 (I-ppo) Encoded Endonuclease, Chain A"/>
    <property type="match status" value="1"/>
</dbReference>
<keyword evidence="3" id="KW-1185">Reference proteome</keyword>
<accession>A0A2K9VJW4</accession>
<dbReference type="Pfam" id="PF13392">
    <property type="entry name" value="HNH_3"/>
    <property type="match status" value="1"/>
</dbReference>
<dbReference type="Proteomes" id="UP000242634">
    <property type="component" value="Segment"/>
</dbReference>
<name>A0A2K9VJW4_9CAUD</name>
<dbReference type="SUPFAM" id="SSF54060">
    <property type="entry name" value="His-Me finger endonucleases"/>
    <property type="match status" value="1"/>
</dbReference>
<dbReference type="GO" id="GO:0004519">
    <property type="term" value="F:endonuclease activity"/>
    <property type="evidence" value="ECO:0007669"/>
    <property type="project" value="InterPro"/>
</dbReference>
<feature type="domain" description="HNH nuclease" evidence="1">
    <location>
        <begin position="28"/>
        <end position="70"/>
    </location>
</feature>
<dbReference type="InterPro" id="IPR044925">
    <property type="entry name" value="His-Me_finger_sf"/>
</dbReference>
<protein>
    <recommendedName>
        <fullName evidence="1">HNH nuclease domain-containing protein</fullName>
    </recommendedName>
</protein>
<reference evidence="3" key="1">
    <citation type="submission" date="2018-01" db="EMBL/GenBank/DDBJ databases">
        <authorList>
            <person name="Liu P."/>
            <person name="Wang M."/>
            <person name="Tao W."/>
            <person name="Sun Y."/>
        </authorList>
    </citation>
    <scope>NUCLEOTIDE SEQUENCE [LARGE SCALE GENOMIC DNA]</scope>
</reference>
<dbReference type="EMBL" id="MG832642">
    <property type="protein sequence ID" value="AUV62651.1"/>
    <property type="molecule type" value="Genomic_DNA"/>
</dbReference>
<evidence type="ECO:0000313" key="3">
    <source>
        <dbReference type="Proteomes" id="UP000242634"/>
    </source>
</evidence>
<gene>
    <name evidence="2" type="ORF">HZ2R8_27</name>
</gene>
<evidence type="ECO:0000259" key="1">
    <source>
        <dbReference type="Pfam" id="PF13392"/>
    </source>
</evidence>
<dbReference type="InterPro" id="IPR044930">
    <property type="entry name" value="Homing_endonuclease_His-Me"/>
</dbReference>
<sequence>MENCIEWTKGTNQKGYGRKWVDGKLVSAHRHAYEEVHGPIPDGLVVMHLCDNPRCYNVEHLTLGTHADNSDDKVRKGRQAKGETLSNKLTETDVLTIRALDLPHAEIAKIYGVSQSTITRIIRRDTWRHI</sequence>
<dbReference type="InterPro" id="IPR003615">
    <property type="entry name" value="HNH_nuc"/>
</dbReference>
<organism evidence="2 3">
    <name type="scientific">Escherichia phage HZ2R8</name>
    <dbReference type="NCBI Taxonomy" id="2079317"/>
    <lineage>
        <taxon>Viruses</taxon>
        <taxon>Duplodnaviria</taxon>
        <taxon>Heunggongvirae</taxon>
        <taxon>Uroviricota</taxon>
        <taxon>Caudoviricetes</taxon>
        <taxon>Autographivirales</taxon>
        <taxon>Autotranscriptaviridae</taxon>
        <taxon>Studiervirinae</taxon>
        <taxon>Teseptimavirus</taxon>
        <taxon>Teseptimavirus HZ2R8</taxon>
    </lineage>
</organism>
<evidence type="ECO:0000313" key="2">
    <source>
        <dbReference type="EMBL" id="AUV62651.1"/>
    </source>
</evidence>